<gene>
    <name evidence="2" type="ORF">ECB94_03730</name>
</gene>
<feature type="domain" description="Transcription regulator PadR N-terminal" evidence="1">
    <location>
        <begin position="15"/>
        <end position="80"/>
    </location>
</feature>
<proteinExistence type="predicted"/>
<dbReference type="InterPro" id="IPR036390">
    <property type="entry name" value="WH_DNA-bd_sf"/>
</dbReference>
<name>A0A3G4V6Q6_9VIBR</name>
<sequence length="167" mass="19100">MNLSNLQLIMMGEVSQVQMTGYDLTKLLLEKGWKASHQQIYRDMGKLEKLGLVSLEYVPQSGKPDKKLYLLTPAGQEQLTNALDTEPSISRIQDEALVHLFLANTYYFEQLECRLRERLKTLREQVGKEDPLSALALTRELLHLEIECDWTVLVLRGLAPQEDEKAA</sequence>
<dbReference type="Gene3D" id="1.10.10.10">
    <property type="entry name" value="Winged helix-like DNA-binding domain superfamily/Winged helix DNA-binding domain"/>
    <property type="match status" value="1"/>
</dbReference>
<dbReference type="InterPro" id="IPR036388">
    <property type="entry name" value="WH-like_DNA-bd_sf"/>
</dbReference>
<dbReference type="InterPro" id="IPR005149">
    <property type="entry name" value="Tscrpt_reg_PadR_N"/>
</dbReference>
<protein>
    <submittedName>
        <fullName evidence="2">PadR family transcriptional regulator</fullName>
    </submittedName>
</protein>
<dbReference type="EMBL" id="CP033577">
    <property type="protein sequence ID" value="AYV20466.1"/>
    <property type="molecule type" value="Genomic_DNA"/>
</dbReference>
<dbReference type="SUPFAM" id="SSF46785">
    <property type="entry name" value="Winged helix' DNA-binding domain"/>
    <property type="match status" value="1"/>
</dbReference>
<evidence type="ECO:0000313" key="3">
    <source>
        <dbReference type="Proteomes" id="UP000279760"/>
    </source>
</evidence>
<accession>A0A3G4V6Q6</accession>
<evidence type="ECO:0000259" key="1">
    <source>
        <dbReference type="Pfam" id="PF03551"/>
    </source>
</evidence>
<dbReference type="PANTHER" id="PTHR43252">
    <property type="entry name" value="TRANSCRIPTIONAL REGULATOR YQJI"/>
    <property type="match status" value="1"/>
</dbReference>
<dbReference type="AlphaFoldDB" id="A0A3G4V6Q6"/>
<dbReference type="Pfam" id="PF03551">
    <property type="entry name" value="PadR"/>
    <property type="match status" value="1"/>
</dbReference>
<dbReference type="PANTHER" id="PTHR43252:SF4">
    <property type="entry name" value="TRANSCRIPTIONAL REGULATORY PROTEIN"/>
    <property type="match status" value="1"/>
</dbReference>
<dbReference type="RefSeq" id="WP_124940014.1">
    <property type="nucleotide sequence ID" value="NZ_CP033577.1"/>
</dbReference>
<reference evidence="2 3" key="1">
    <citation type="submission" date="2018-11" db="EMBL/GenBank/DDBJ databases">
        <title>Complete Genome Sequence of Vbrio mediterranei 117-T6: a Potential Pathogen Bacteria Isolated from the Conchocelis of Pyropia.</title>
        <authorList>
            <person name="Liu Q."/>
        </authorList>
    </citation>
    <scope>NUCLEOTIDE SEQUENCE [LARGE SCALE GENOMIC DNA]</scope>
    <source>
        <strain evidence="2 3">117-T6</strain>
    </source>
</reference>
<organism evidence="2 3">
    <name type="scientific">Vibrio mediterranei</name>
    <dbReference type="NCBI Taxonomy" id="689"/>
    <lineage>
        <taxon>Bacteria</taxon>
        <taxon>Pseudomonadati</taxon>
        <taxon>Pseudomonadota</taxon>
        <taxon>Gammaproteobacteria</taxon>
        <taxon>Vibrionales</taxon>
        <taxon>Vibrionaceae</taxon>
        <taxon>Vibrio</taxon>
    </lineage>
</organism>
<dbReference type="Proteomes" id="UP000279760">
    <property type="component" value="Chromosome 1"/>
</dbReference>
<evidence type="ECO:0000313" key="2">
    <source>
        <dbReference type="EMBL" id="AYV20466.1"/>
    </source>
</evidence>